<dbReference type="InterPro" id="IPR002347">
    <property type="entry name" value="SDR_fam"/>
</dbReference>
<dbReference type="GO" id="GO:0004745">
    <property type="term" value="F:all-trans-retinol dehydrogenase (NAD+) activity"/>
    <property type="evidence" value="ECO:0007669"/>
    <property type="project" value="TreeGrafter"/>
</dbReference>
<dbReference type="InterPro" id="IPR036291">
    <property type="entry name" value="NAD(P)-bd_dom_sf"/>
</dbReference>
<evidence type="ECO:0000313" key="3">
    <source>
        <dbReference type="Proteomes" id="UP000189705"/>
    </source>
</evidence>
<proteinExistence type="inferred from homology"/>
<dbReference type="Gene3D" id="3.40.50.720">
    <property type="entry name" value="NAD(P)-binding Rossmann-like Domain"/>
    <property type="match status" value="1"/>
</dbReference>
<reference evidence="4" key="1">
    <citation type="submission" date="2025-08" db="UniProtKB">
        <authorList>
            <consortium name="RefSeq"/>
        </authorList>
    </citation>
    <scope>IDENTIFICATION</scope>
</reference>
<evidence type="ECO:0000313" key="4">
    <source>
        <dbReference type="RefSeq" id="XP_006023513.1"/>
    </source>
</evidence>
<evidence type="ECO:0000256" key="1">
    <source>
        <dbReference type="ARBA" id="ARBA00006484"/>
    </source>
</evidence>
<sequence length="209" mass="22681">MQRVLDTNFLGTVRLVRAVLPGMKQRRAGHIVVISSVMGLQGVIFNDIYAASKFAVEGFCESLAIQLLNFNIHVSLVEPGPVHTAFEQQLLDEASHRDFPDTDPTTLGAFRDAYVPATRRLFAALGQSPEDVVEAVVRVLGAARPPLRTQTNRGYKVLVALKRVDPSGTLSVHASHHLLFSCGGRLLGPGLRFLQCLACGCCRPQVVPA</sequence>
<dbReference type="Proteomes" id="UP000189705">
    <property type="component" value="Unplaced"/>
</dbReference>
<comment type="similarity">
    <text evidence="1">Belongs to the short-chain dehydrogenases/reductases (SDR) family.</text>
</comment>
<dbReference type="PANTHER" id="PTHR43391:SF8">
    <property type="entry name" value="RETINOL DEHYDROGENASE 8"/>
    <property type="match status" value="1"/>
</dbReference>
<dbReference type="eggNOG" id="KOG1205">
    <property type="taxonomic scope" value="Eukaryota"/>
</dbReference>
<organism evidence="3 4">
    <name type="scientific">Alligator sinensis</name>
    <name type="common">Chinese alligator</name>
    <dbReference type="NCBI Taxonomy" id="38654"/>
    <lineage>
        <taxon>Eukaryota</taxon>
        <taxon>Metazoa</taxon>
        <taxon>Chordata</taxon>
        <taxon>Craniata</taxon>
        <taxon>Vertebrata</taxon>
        <taxon>Euteleostomi</taxon>
        <taxon>Archelosauria</taxon>
        <taxon>Archosauria</taxon>
        <taxon>Crocodylia</taxon>
        <taxon>Alligatoridae</taxon>
        <taxon>Alligatorinae</taxon>
        <taxon>Alligator</taxon>
    </lineage>
</organism>
<evidence type="ECO:0000256" key="2">
    <source>
        <dbReference type="ARBA" id="ARBA00023002"/>
    </source>
</evidence>
<dbReference type="PROSITE" id="PS00061">
    <property type="entry name" value="ADH_SHORT"/>
    <property type="match status" value="1"/>
</dbReference>
<protein>
    <submittedName>
        <fullName evidence="4">Retinol dehydrogenase 8 isoform X2</fullName>
    </submittedName>
</protein>
<dbReference type="GO" id="GO:0042572">
    <property type="term" value="P:retinol metabolic process"/>
    <property type="evidence" value="ECO:0007669"/>
    <property type="project" value="TreeGrafter"/>
</dbReference>
<keyword evidence="2" id="KW-0560">Oxidoreductase</keyword>
<dbReference type="GO" id="GO:0005829">
    <property type="term" value="C:cytosol"/>
    <property type="evidence" value="ECO:0007669"/>
    <property type="project" value="TreeGrafter"/>
</dbReference>
<name>A0A1U7RT44_ALLSI</name>
<dbReference type="Pfam" id="PF00106">
    <property type="entry name" value="adh_short"/>
    <property type="match status" value="1"/>
</dbReference>
<accession>A0A1U7RT44</accession>
<dbReference type="KEGG" id="asn:102387763"/>
<dbReference type="RefSeq" id="XP_006023513.1">
    <property type="nucleotide sequence ID" value="XM_006023451.3"/>
</dbReference>
<dbReference type="PANTHER" id="PTHR43391">
    <property type="entry name" value="RETINOL DEHYDROGENASE-RELATED"/>
    <property type="match status" value="1"/>
</dbReference>
<dbReference type="GeneID" id="102387763"/>
<dbReference type="InterPro" id="IPR020904">
    <property type="entry name" value="Sc_DH/Rdtase_CS"/>
</dbReference>
<dbReference type="SUPFAM" id="SSF51735">
    <property type="entry name" value="NAD(P)-binding Rossmann-fold domains"/>
    <property type="match status" value="1"/>
</dbReference>
<dbReference type="AlphaFoldDB" id="A0A1U7RT44"/>
<keyword evidence="3" id="KW-1185">Reference proteome</keyword>
<gene>
    <name evidence="4" type="primary">RDH8</name>
</gene>
<dbReference type="CTD" id="50700"/>
<dbReference type="PRINTS" id="PR00081">
    <property type="entry name" value="GDHRDH"/>
</dbReference>